<sequence>MLLGFLLILLIPFVFAQQEIAQPQVDPFQASTLITGDIILGGLFPVHERGEKTPCGHKIYHRGIQRMEAMMFAMDRINADKKILPNITIGAHIIDTCSRDTYALNQSLQFVRASALNNIDTSNFECQDHSIPRPRNNYSGPVFGVVGGSYSSVSLQVANLLGLFRIPQISPASTAKALSDKTRFKYFARTVPPDTFQSSALVDIVKSVNWSYVSTVYSEGSYGEYGIEVFHREAQERNVCIAAAEKVPSTADERDFDNIIAKLKKKINARGVILFTRAEDARRILMAAKRANATRHFYWVASDGWGKQQKLVEGIEEVAEGSITVELQSTNIPEFDTYMMTLTPEGNKRNPWFEQYWEDFFQCTLQKNLPLETNVTFNVCNEDLRLAPEYGYEQESKVQFVVDAVYAFALALDRLNKDICIDYDHRGVCPAMTQYDGGDFYQTYLLNLNFNGKLRYVVGKWFNFLELNQEFLIFDHNLTTTPVSACSLPCEVGMIKKQQGDTCCWICDKCEEYEYVSDEFTCMDCGPGYWPYPDKTACYPLELQYMRWDSLYAIVPTAFSCLGIVGTFAVIGLFIKHNDTPLVRASGRELSYMLLFGILLCYLNTFALLAKPSTTVCITQRFGVGVGFSIIYGALLTKTNRISRIFDSASKSAKRPSYISPKSQVCITCSLIAVQVILTLVWMIIEPPGTRYYYPTRKTVILKCKIQDMSFLFSQLYNMLLITICTVYAVKTRKIPENFNESKFIGFTMYTTCVIWLAFIPIYFGTGNAYEFGESVTVPTAISASKQEQSAGYKKGDYHPVNIGDEYCARYYVIRNLGFGTYSTIWLRWDKEDEHIVALKILRSTSPYSEIALEEIKFPRIVDTAEPQDPRRNRTPRLLNDFRISGVNGKHICLIFQITGYNLKLLLQNNGQGIRLANIRTIMKQVLEGLKYLHSKCKIIHGDVKPENILICVTEDYNIKLACEVAEMHRSEIKLPTSIVANAPLGTMKSSKQIKAD</sequence>
<dbReference type="InterPro" id="IPR000337">
    <property type="entry name" value="GPCR_3"/>
</dbReference>
<evidence type="ECO:0000256" key="15">
    <source>
        <dbReference type="SAM" id="SignalP"/>
    </source>
</evidence>
<evidence type="ECO:0000256" key="3">
    <source>
        <dbReference type="ARBA" id="ARBA00022475"/>
    </source>
</evidence>
<dbReference type="Proteomes" id="UP001152799">
    <property type="component" value="Chromosome 1"/>
</dbReference>
<protein>
    <recommendedName>
        <fullName evidence="20">Metabotropic glutamate receptor 7</fullName>
    </recommendedName>
</protein>
<dbReference type="PROSITE" id="PS50259">
    <property type="entry name" value="G_PROTEIN_RECEP_F3_4"/>
    <property type="match status" value="1"/>
</dbReference>
<evidence type="ECO:0000256" key="4">
    <source>
        <dbReference type="ARBA" id="ARBA00022692"/>
    </source>
</evidence>
<feature type="transmembrane region" description="Helical" evidence="14">
    <location>
        <begin position="590"/>
        <end position="610"/>
    </location>
</feature>
<dbReference type="InterPro" id="IPR017978">
    <property type="entry name" value="GPCR_3_C"/>
</dbReference>
<dbReference type="Gene3D" id="1.10.510.10">
    <property type="entry name" value="Transferase(Phosphotransferase) domain 1"/>
    <property type="match status" value="1"/>
</dbReference>
<keyword evidence="4 14" id="KW-0812">Transmembrane</keyword>
<evidence type="ECO:0008006" key="20">
    <source>
        <dbReference type="Google" id="ProtNLM"/>
    </source>
</evidence>
<dbReference type="InterPro" id="IPR001828">
    <property type="entry name" value="ANF_lig-bd_rcpt"/>
</dbReference>
<name>A0A9N9MC88_9CUCU</name>
<keyword evidence="8 14" id="KW-0472">Membrane</keyword>
<dbReference type="InterPro" id="IPR038550">
    <property type="entry name" value="GPCR_3_9-Cys_sf"/>
</dbReference>
<dbReference type="InterPro" id="IPR028082">
    <property type="entry name" value="Peripla_BP_I"/>
</dbReference>
<dbReference type="PROSITE" id="PS00980">
    <property type="entry name" value="G_PROTEIN_RECEP_F3_2"/>
    <property type="match status" value="1"/>
</dbReference>
<keyword evidence="7" id="KW-0297">G-protein coupled receptor</keyword>
<evidence type="ECO:0000313" key="18">
    <source>
        <dbReference type="EMBL" id="CAG9759305.1"/>
    </source>
</evidence>
<evidence type="ECO:0000256" key="13">
    <source>
        <dbReference type="ARBA" id="ARBA00054813"/>
    </source>
</evidence>
<feature type="transmembrane region" description="Helical" evidence="14">
    <location>
        <begin position="742"/>
        <end position="764"/>
    </location>
</feature>
<feature type="transmembrane region" description="Helical" evidence="14">
    <location>
        <begin position="711"/>
        <end position="730"/>
    </location>
</feature>
<proteinExistence type="inferred from homology"/>
<dbReference type="SUPFAM" id="SSF56112">
    <property type="entry name" value="Protein kinase-like (PK-like)"/>
    <property type="match status" value="1"/>
</dbReference>
<keyword evidence="9" id="KW-1015">Disulfide bond</keyword>
<feature type="domain" description="Protein kinase" evidence="16">
    <location>
        <begin position="811"/>
        <end position="997"/>
    </location>
</feature>
<comment type="similarity">
    <text evidence="2">Belongs to the G-protein coupled receptor 3 family.</text>
</comment>
<feature type="transmembrane region" description="Helical" evidence="14">
    <location>
        <begin position="622"/>
        <end position="643"/>
    </location>
</feature>
<feature type="transmembrane region" description="Helical" evidence="14">
    <location>
        <begin position="551"/>
        <end position="575"/>
    </location>
</feature>
<keyword evidence="12" id="KW-0807">Transducer</keyword>
<dbReference type="PRINTS" id="PR00593">
    <property type="entry name" value="MTABOTROPICR"/>
</dbReference>
<reference evidence="18" key="1">
    <citation type="submission" date="2022-01" db="EMBL/GenBank/DDBJ databases">
        <authorList>
            <person name="King R."/>
        </authorList>
    </citation>
    <scope>NUCLEOTIDE SEQUENCE</scope>
</reference>
<keyword evidence="11" id="KW-0325">Glycoprotein</keyword>
<dbReference type="GO" id="GO:0004672">
    <property type="term" value="F:protein kinase activity"/>
    <property type="evidence" value="ECO:0007669"/>
    <property type="project" value="InterPro"/>
</dbReference>
<dbReference type="Gene3D" id="3.40.50.2300">
    <property type="match status" value="2"/>
</dbReference>
<dbReference type="Pfam" id="PF00003">
    <property type="entry name" value="7tm_3"/>
    <property type="match status" value="1"/>
</dbReference>
<dbReference type="Gene3D" id="2.10.50.30">
    <property type="entry name" value="GPCR, family 3, nine cysteines domain"/>
    <property type="match status" value="1"/>
</dbReference>
<evidence type="ECO:0000256" key="6">
    <source>
        <dbReference type="ARBA" id="ARBA00022989"/>
    </source>
</evidence>
<evidence type="ECO:0000256" key="2">
    <source>
        <dbReference type="ARBA" id="ARBA00007242"/>
    </source>
</evidence>
<dbReference type="InterPro" id="IPR000162">
    <property type="entry name" value="GPCR_3_mtglu_rcpt"/>
</dbReference>
<organism evidence="18 19">
    <name type="scientific">Ceutorhynchus assimilis</name>
    <name type="common">cabbage seed weevil</name>
    <dbReference type="NCBI Taxonomy" id="467358"/>
    <lineage>
        <taxon>Eukaryota</taxon>
        <taxon>Metazoa</taxon>
        <taxon>Ecdysozoa</taxon>
        <taxon>Arthropoda</taxon>
        <taxon>Hexapoda</taxon>
        <taxon>Insecta</taxon>
        <taxon>Pterygota</taxon>
        <taxon>Neoptera</taxon>
        <taxon>Endopterygota</taxon>
        <taxon>Coleoptera</taxon>
        <taxon>Polyphaga</taxon>
        <taxon>Cucujiformia</taxon>
        <taxon>Curculionidae</taxon>
        <taxon>Ceutorhynchinae</taxon>
        <taxon>Ceutorhynchus</taxon>
    </lineage>
</organism>
<keyword evidence="3" id="KW-1003">Cell membrane</keyword>
<evidence type="ECO:0000256" key="12">
    <source>
        <dbReference type="ARBA" id="ARBA00023224"/>
    </source>
</evidence>
<dbReference type="InterPro" id="IPR011500">
    <property type="entry name" value="GPCR_3_9-Cys_dom"/>
</dbReference>
<dbReference type="AlphaFoldDB" id="A0A9N9MC88"/>
<dbReference type="CDD" id="cd15934">
    <property type="entry name" value="7tmC_mGluRs_group2_3"/>
    <property type="match status" value="1"/>
</dbReference>
<accession>A0A9N9MC88</accession>
<evidence type="ECO:0000256" key="8">
    <source>
        <dbReference type="ARBA" id="ARBA00023136"/>
    </source>
</evidence>
<feature type="transmembrane region" description="Helical" evidence="14">
    <location>
        <begin position="664"/>
        <end position="685"/>
    </location>
</feature>
<dbReference type="PROSITE" id="PS00108">
    <property type="entry name" value="PROTEIN_KINASE_ST"/>
    <property type="match status" value="1"/>
</dbReference>
<dbReference type="GO" id="GO:0005886">
    <property type="term" value="C:plasma membrane"/>
    <property type="evidence" value="ECO:0007669"/>
    <property type="project" value="UniProtKB-SubCell"/>
</dbReference>
<evidence type="ECO:0000256" key="14">
    <source>
        <dbReference type="SAM" id="Phobius"/>
    </source>
</evidence>
<evidence type="ECO:0000256" key="10">
    <source>
        <dbReference type="ARBA" id="ARBA00023170"/>
    </source>
</evidence>
<dbReference type="FunFam" id="2.10.50.30:FF:000001">
    <property type="entry name" value="metabotropic glutamate receptor 1"/>
    <property type="match status" value="1"/>
</dbReference>
<dbReference type="Pfam" id="PF07562">
    <property type="entry name" value="NCD3G"/>
    <property type="match status" value="1"/>
</dbReference>
<evidence type="ECO:0000259" key="17">
    <source>
        <dbReference type="PROSITE" id="PS50259"/>
    </source>
</evidence>
<feature type="domain" description="G-protein coupled receptors family 3 profile" evidence="17">
    <location>
        <begin position="552"/>
        <end position="785"/>
    </location>
</feature>
<evidence type="ECO:0000259" key="16">
    <source>
        <dbReference type="PROSITE" id="PS50011"/>
    </source>
</evidence>
<dbReference type="InterPro" id="IPR011009">
    <property type="entry name" value="Kinase-like_dom_sf"/>
</dbReference>
<dbReference type="SUPFAM" id="SSF53822">
    <property type="entry name" value="Periplasmic binding protein-like I"/>
    <property type="match status" value="1"/>
</dbReference>
<dbReference type="InterPro" id="IPR017979">
    <property type="entry name" value="GPCR_3_CS"/>
</dbReference>
<feature type="chain" id="PRO_5040235166" description="Metabotropic glutamate receptor 7" evidence="15">
    <location>
        <begin position="17"/>
        <end position="997"/>
    </location>
</feature>
<dbReference type="Pfam" id="PF01094">
    <property type="entry name" value="ANF_receptor"/>
    <property type="match status" value="1"/>
</dbReference>
<evidence type="ECO:0000256" key="9">
    <source>
        <dbReference type="ARBA" id="ARBA00023157"/>
    </source>
</evidence>
<evidence type="ECO:0000256" key="11">
    <source>
        <dbReference type="ARBA" id="ARBA00023180"/>
    </source>
</evidence>
<dbReference type="OrthoDB" id="425344at2759"/>
<dbReference type="EMBL" id="OU892277">
    <property type="protein sequence ID" value="CAG9759305.1"/>
    <property type="molecule type" value="Genomic_DNA"/>
</dbReference>
<dbReference type="FunFam" id="3.40.50.2300:FF:000009">
    <property type="entry name" value="Glutamate receptor, metabotropic 4"/>
    <property type="match status" value="1"/>
</dbReference>
<dbReference type="InterPro" id="IPR050726">
    <property type="entry name" value="mGluR"/>
</dbReference>
<dbReference type="PROSITE" id="PS00981">
    <property type="entry name" value="G_PROTEIN_RECEP_F3_3"/>
    <property type="match status" value="1"/>
</dbReference>
<gene>
    <name evidence="18" type="ORF">CEUTPL_LOCUS58</name>
</gene>
<keyword evidence="5 15" id="KW-0732">Signal</keyword>
<feature type="signal peptide" evidence="15">
    <location>
        <begin position="1"/>
        <end position="16"/>
    </location>
</feature>
<evidence type="ECO:0000313" key="19">
    <source>
        <dbReference type="Proteomes" id="UP001152799"/>
    </source>
</evidence>
<comment type="function">
    <text evidence="13">G-protein coupled receptor for glutamate. Ligand binding causes a conformation change that triggers signaling via guanine nucleotide-binding proteins (G proteins) and modulates the activity of down-stream effectors.</text>
</comment>
<dbReference type="InterPro" id="IPR000719">
    <property type="entry name" value="Prot_kinase_dom"/>
</dbReference>
<keyword evidence="6 14" id="KW-1133">Transmembrane helix</keyword>
<dbReference type="PROSITE" id="PS50011">
    <property type="entry name" value="PROTEIN_KINASE_DOM"/>
    <property type="match status" value="1"/>
</dbReference>
<evidence type="ECO:0000256" key="1">
    <source>
        <dbReference type="ARBA" id="ARBA00004651"/>
    </source>
</evidence>
<dbReference type="GO" id="GO:0005524">
    <property type="term" value="F:ATP binding"/>
    <property type="evidence" value="ECO:0007669"/>
    <property type="project" value="InterPro"/>
</dbReference>
<comment type="subcellular location">
    <subcellularLocation>
        <location evidence="1">Cell membrane</location>
        <topology evidence="1">Multi-pass membrane protein</topology>
    </subcellularLocation>
</comment>
<evidence type="ECO:0000256" key="5">
    <source>
        <dbReference type="ARBA" id="ARBA00022729"/>
    </source>
</evidence>
<dbReference type="Gene3D" id="3.30.200.20">
    <property type="entry name" value="Phosphorylase Kinase, domain 1"/>
    <property type="match status" value="1"/>
</dbReference>
<dbReference type="PROSITE" id="PS00979">
    <property type="entry name" value="G_PROTEIN_RECEP_F3_1"/>
    <property type="match status" value="1"/>
</dbReference>
<dbReference type="PRINTS" id="PR00248">
    <property type="entry name" value="GPCRMGR"/>
</dbReference>
<dbReference type="SMART" id="SM00220">
    <property type="entry name" value="S_TKc"/>
    <property type="match status" value="1"/>
</dbReference>
<keyword evidence="10" id="KW-0675">Receptor</keyword>
<keyword evidence="19" id="KW-1185">Reference proteome</keyword>
<dbReference type="InterPro" id="IPR008271">
    <property type="entry name" value="Ser/Thr_kinase_AS"/>
</dbReference>
<dbReference type="PANTHER" id="PTHR24060">
    <property type="entry name" value="METABOTROPIC GLUTAMATE RECEPTOR"/>
    <property type="match status" value="1"/>
</dbReference>
<dbReference type="GO" id="GO:0004930">
    <property type="term" value="F:G protein-coupled receptor activity"/>
    <property type="evidence" value="ECO:0007669"/>
    <property type="project" value="UniProtKB-KW"/>
</dbReference>
<evidence type="ECO:0000256" key="7">
    <source>
        <dbReference type="ARBA" id="ARBA00023040"/>
    </source>
</evidence>
<dbReference type="Pfam" id="PF00069">
    <property type="entry name" value="Pkinase"/>
    <property type="match status" value="1"/>
</dbReference>